<gene>
    <name evidence="2" type="ORF">Msub_11273</name>
</gene>
<feature type="domain" description="PPM-type phosphatase" evidence="1">
    <location>
        <begin position="2"/>
        <end position="249"/>
    </location>
</feature>
<dbReference type="PANTHER" id="PTHR47992">
    <property type="entry name" value="PROTEIN PHOSPHATASE"/>
    <property type="match status" value="1"/>
</dbReference>
<organism evidence="2 3">
    <name type="scientific">Marinobacter subterrani</name>
    <dbReference type="NCBI Taxonomy" id="1658765"/>
    <lineage>
        <taxon>Bacteria</taxon>
        <taxon>Pseudomonadati</taxon>
        <taxon>Pseudomonadota</taxon>
        <taxon>Gammaproteobacteria</taxon>
        <taxon>Pseudomonadales</taxon>
        <taxon>Marinobacteraceae</taxon>
        <taxon>Marinobacter</taxon>
    </lineage>
</organism>
<accession>A0A0J7JAZ0</accession>
<dbReference type="SMART" id="SM00331">
    <property type="entry name" value="PP2C_SIG"/>
    <property type="match status" value="1"/>
</dbReference>
<dbReference type="RefSeq" id="WP_048495218.1">
    <property type="nucleotide sequence ID" value="NZ_LFBU01000001.1"/>
</dbReference>
<evidence type="ECO:0000313" key="3">
    <source>
        <dbReference type="Proteomes" id="UP000036102"/>
    </source>
</evidence>
<dbReference type="Gene3D" id="3.60.40.10">
    <property type="entry name" value="PPM-type phosphatase domain"/>
    <property type="match status" value="1"/>
</dbReference>
<dbReference type="Pfam" id="PF13672">
    <property type="entry name" value="PP2C_2"/>
    <property type="match status" value="1"/>
</dbReference>
<dbReference type="OrthoDB" id="9801841at2"/>
<dbReference type="AlphaFoldDB" id="A0A0J7JAZ0"/>
<dbReference type="Proteomes" id="UP000036102">
    <property type="component" value="Unassembled WGS sequence"/>
</dbReference>
<comment type="caution">
    <text evidence="2">The sequence shown here is derived from an EMBL/GenBank/DDBJ whole genome shotgun (WGS) entry which is preliminary data.</text>
</comment>
<proteinExistence type="predicted"/>
<keyword evidence="2" id="KW-0378">Hydrolase</keyword>
<dbReference type="EC" id="3.1.3.16" evidence="2"/>
<dbReference type="CDD" id="cd00143">
    <property type="entry name" value="PP2Cc"/>
    <property type="match status" value="1"/>
</dbReference>
<dbReference type="SUPFAM" id="SSF81606">
    <property type="entry name" value="PP2C-like"/>
    <property type="match status" value="1"/>
</dbReference>
<dbReference type="InterPro" id="IPR001932">
    <property type="entry name" value="PPM-type_phosphatase-like_dom"/>
</dbReference>
<evidence type="ECO:0000259" key="1">
    <source>
        <dbReference type="PROSITE" id="PS51746"/>
    </source>
</evidence>
<protein>
    <submittedName>
        <fullName evidence="2">Serine/threonine protein phosphatase PrpC</fullName>
        <ecNumber evidence="2">3.1.3.16</ecNumber>
    </submittedName>
</protein>
<reference evidence="2 3" key="1">
    <citation type="submission" date="2015-06" db="EMBL/GenBank/DDBJ databases">
        <title>Marinobacter subterrani, a genetically tractable neutrophilic iron-oxidizing strain isolated from the Soudan Iron Mine.</title>
        <authorList>
            <person name="Bonis B.M."/>
            <person name="Gralnick J.A."/>
        </authorList>
    </citation>
    <scope>NUCLEOTIDE SEQUENCE [LARGE SCALE GENOMIC DNA]</scope>
    <source>
        <strain evidence="2 3">JG233</strain>
    </source>
</reference>
<dbReference type="STRING" id="1658765.Msub_11273"/>
<dbReference type="SMART" id="SM00332">
    <property type="entry name" value="PP2Cc"/>
    <property type="match status" value="1"/>
</dbReference>
<name>A0A0J7JAZ0_9GAMM</name>
<dbReference type="PATRIC" id="fig|1658765.3.peg.1263"/>
<dbReference type="EMBL" id="LFBU01000001">
    <property type="protein sequence ID" value="KMQ75074.1"/>
    <property type="molecule type" value="Genomic_DNA"/>
</dbReference>
<dbReference type="InterPro" id="IPR036457">
    <property type="entry name" value="PPM-type-like_dom_sf"/>
</dbReference>
<dbReference type="GO" id="GO:0004722">
    <property type="term" value="F:protein serine/threonine phosphatase activity"/>
    <property type="evidence" value="ECO:0007669"/>
    <property type="project" value="UniProtKB-EC"/>
</dbReference>
<keyword evidence="3" id="KW-1185">Reference proteome</keyword>
<evidence type="ECO:0000313" key="2">
    <source>
        <dbReference type="EMBL" id="KMQ75074.1"/>
    </source>
</evidence>
<dbReference type="PROSITE" id="PS51746">
    <property type="entry name" value="PPM_2"/>
    <property type="match status" value="1"/>
</dbReference>
<sequence length="251" mass="27005">MNYRIAGQTHRGTVRETNQDVVGWRVNEAGNQALLVVADGMGGYQGGEIASRLAVEAVVELLEPELAGDSAGLTESAVRESLERAFVLANKRILGRRAEDARLDKMGTTLVLAWVIGDRAHIAHMGDSRCYCLRGGQATCLTRDDTVVQNMLEDGSITLADVPNVPFRNVLTRAVGAIDLAEPSYRVEPLEEGDVLLLCSDGLTNSVPEAQWLEISTEQDGMERTVQALIDAGLANGAGDNLSVVLLTLEY</sequence>
<dbReference type="InterPro" id="IPR015655">
    <property type="entry name" value="PP2C"/>
</dbReference>